<dbReference type="PROSITE" id="PS51012">
    <property type="entry name" value="ABC_TM2"/>
    <property type="match status" value="1"/>
</dbReference>
<dbReference type="PIRSF" id="PIRSF006648">
    <property type="entry name" value="DrrB"/>
    <property type="match status" value="1"/>
</dbReference>
<feature type="transmembrane region" description="Helical" evidence="6">
    <location>
        <begin position="188"/>
        <end position="205"/>
    </location>
</feature>
<dbReference type="EMBL" id="CP003219">
    <property type="protein sequence ID" value="AEW95042.1"/>
    <property type="molecule type" value="Genomic_DNA"/>
</dbReference>
<dbReference type="eggNOG" id="COG0842">
    <property type="taxonomic scope" value="Bacteria"/>
</dbReference>
<comment type="similarity">
    <text evidence="6">Belongs to the ABC-2 integral membrane protein family.</text>
</comment>
<dbReference type="GO" id="GO:0140359">
    <property type="term" value="F:ABC-type transporter activity"/>
    <property type="evidence" value="ECO:0007669"/>
    <property type="project" value="InterPro"/>
</dbReference>
<feature type="domain" description="ABC transmembrane type-2" evidence="7">
    <location>
        <begin position="41"/>
        <end position="268"/>
    </location>
</feature>
<dbReference type="InterPro" id="IPR013525">
    <property type="entry name" value="ABC2_TM"/>
</dbReference>
<dbReference type="PANTHER" id="PTHR43229">
    <property type="entry name" value="NODULATION PROTEIN J"/>
    <property type="match status" value="1"/>
</dbReference>
<accession>G8WZR6</accession>
<dbReference type="GO" id="GO:0046677">
    <property type="term" value="P:response to antibiotic"/>
    <property type="evidence" value="ECO:0007669"/>
    <property type="project" value="UniProtKB-KW"/>
</dbReference>
<evidence type="ECO:0000259" key="7">
    <source>
        <dbReference type="PROSITE" id="PS51012"/>
    </source>
</evidence>
<feature type="transmembrane region" description="Helical" evidence="6">
    <location>
        <begin position="243"/>
        <end position="263"/>
    </location>
</feature>
<dbReference type="AlphaFoldDB" id="F8K3C8"/>
<sequence>MSTVTTIPAAVRPAHPGAAGAVRHTLVLARRNLRKAVASPGQIIDATLMPVVLSLVFIYAFGGAIAGDSAQYRQYLMPGIMALTITTTSRTSGIGLNADFATGVMDRYRAMPVARSAVLTGRILADAVRLLAGQLVVLAFALAIGFRIHTGPLQALGALGVVLLYGVALCWLHAFIGLAARGMETVQSIGTLAMVPLQFGSSIFVDPGTMPGWLRLFVANNPMTAVVDTARHLLIGGPVGHEALVAVAWSVGLMAVFAPLAVWKYRTRS</sequence>
<dbReference type="STRING" id="1003195.SCATT_26710"/>
<dbReference type="HOGENOM" id="CLU_039483_2_0_11"/>
<dbReference type="GO" id="GO:0043190">
    <property type="term" value="C:ATP-binding cassette (ABC) transporter complex"/>
    <property type="evidence" value="ECO:0007669"/>
    <property type="project" value="InterPro"/>
</dbReference>
<evidence type="ECO:0000256" key="3">
    <source>
        <dbReference type="ARBA" id="ARBA00022989"/>
    </source>
</evidence>
<protein>
    <recommendedName>
        <fullName evidence="6">Transport permease protein</fullName>
    </recommendedName>
</protein>
<evidence type="ECO:0000313" key="9">
    <source>
        <dbReference type="Proteomes" id="UP000007842"/>
    </source>
</evidence>
<keyword evidence="2 6" id="KW-0812">Transmembrane</keyword>
<dbReference type="InterPro" id="IPR000412">
    <property type="entry name" value="ABC_2_transport"/>
</dbReference>
<feature type="transmembrane region" description="Helical" evidence="6">
    <location>
        <begin position="48"/>
        <end position="67"/>
    </location>
</feature>
<dbReference type="InterPro" id="IPR051784">
    <property type="entry name" value="Nod_factor_ABC_transporter"/>
</dbReference>
<keyword evidence="3 6" id="KW-1133">Transmembrane helix</keyword>
<evidence type="ECO:0000256" key="6">
    <source>
        <dbReference type="RuleBase" id="RU361157"/>
    </source>
</evidence>
<dbReference type="InterPro" id="IPR047817">
    <property type="entry name" value="ABC2_TM_bact-type"/>
</dbReference>
<reference evidence="9" key="1">
    <citation type="submission" date="2011-12" db="EMBL/GenBank/DDBJ databases">
        <title>Complete genome sequence of Streptomyces cattleya strain DSM 46488.</title>
        <authorList>
            <person name="Ou H.-Y."/>
            <person name="Li P."/>
            <person name="Zhao C."/>
            <person name="O'Hagan D."/>
            <person name="Deng Z."/>
        </authorList>
    </citation>
    <scope>NUCLEOTIDE SEQUENCE [LARGE SCALE GENOMIC DNA]</scope>
    <source>
        <strain evidence="9">ATCC 35852 / DSM 46488 / JCM 4925 / NBRC 14057 / NRRL 8057</strain>
    </source>
</reference>
<evidence type="ECO:0000256" key="4">
    <source>
        <dbReference type="ARBA" id="ARBA00023136"/>
    </source>
</evidence>
<keyword evidence="6" id="KW-1003">Cell membrane</keyword>
<gene>
    <name evidence="8" type="ordered locus">SCATT_26710</name>
</gene>
<organism evidence="8 9">
    <name type="scientific">Streptantibioticus cattleyicolor (strain ATCC 35852 / DSM 46488 / JCM 4925 / NBRC 14057 / NRRL 8057)</name>
    <name type="common">Streptomyces cattleya</name>
    <dbReference type="NCBI Taxonomy" id="1003195"/>
    <lineage>
        <taxon>Bacteria</taxon>
        <taxon>Bacillati</taxon>
        <taxon>Actinomycetota</taxon>
        <taxon>Actinomycetes</taxon>
        <taxon>Kitasatosporales</taxon>
        <taxon>Streptomycetaceae</taxon>
        <taxon>Streptantibioticus</taxon>
    </lineage>
</organism>
<evidence type="ECO:0000256" key="2">
    <source>
        <dbReference type="ARBA" id="ARBA00022692"/>
    </source>
</evidence>
<dbReference type="PATRIC" id="fig|1003195.11.peg.4179"/>
<name>F8K3C8_STREN</name>
<keyword evidence="9" id="KW-1185">Reference proteome</keyword>
<dbReference type="Pfam" id="PF01061">
    <property type="entry name" value="ABC2_membrane"/>
    <property type="match status" value="1"/>
</dbReference>
<proteinExistence type="inferred from homology"/>
<dbReference type="KEGG" id="sct:SCAT_2687"/>
<dbReference type="KEGG" id="scy:SCATT_26710"/>
<feature type="transmembrane region" description="Helical" evidence="6">
    <location>
        <begin position="155"/>
        <end position="176"/>
    </location>
</feature>
<dbReference type="OrthoDB" id="8988363at2"/>
<dbReference type="PANTHER" id="PTHR43229:SF2">
    <property type="entry name" value="NODULATION PROTEIN J"/>
    <property type="match status" value="1"/>
</dbReference>
<evidence type="ECO:0000256" key="1">
    <source>
        <dbReference type="ARBA" id="ARBA00004141"/>
    </source>
</evidence>
<comment type="subcellular location">
    <subcellularLocation>
        <location evidence="6">Cell membrane</location>
        <topology evidence="6">Multi-pass membrane protein</topology>
    </subcellularLocation>
    <subcellularLocation>
        <location evidence="1">Membrane</location>
        <topology evidence="1">Multi-pass membrane protein</topology>
    </subcellularLocation>
</comment>
<keyword evidence="5" id="KW-0046">Antibiotic resistance</keyword>
<dbReference type="Proteomes" id="UP000007842">
    <property type="component" value="Chromosome"/>
</dbReference>
<evidence type="ECO:0000256" key="5">
    <source>
        <dbReference type="ARBA" id="ARBA00023251"/>
    </source>
</evidence>
<keyword evidence="6" id="KW-0813">Transport</keyword>
<evidence type="ECO:0000313" key="8">
    <source>
        <dbReference type="EMBL" id="AEW95042.1"/>
    </source>
</evidence>
<comment type="caution">
    <text evidence="6">Lacks conserved residue(s) required for the propagation of feature annotation.</text>
</comment>
<accession>F8K3C8</accession>
<keyword evidence="4 6" id="KW-0472">Membrane</keyword>
<feature type="transmembrane region" description="Helical" evidence="6">
    <location>
        <begin position="130"/>
        <end position="149"/>
    </location>
</feature>
<dbReference type="RefSeq" id="WP_014143424.1">
    <property type="nucleotide sequence ID" value="NC_016111.1"/>
</dbReference>